<reference evidence="8" key="1">
    <citation type="journal article" date="2021" name="PeerJ">
        <title>Extensive microbial diversity within the chicken gut microbiome revealed by metagenomics and culture.</title>
        <authorList>
            <person name="Gilroy R."/>
            <person name="Ravi A."/>
            <person name="Getino M."/>
            <person name="Pursley I."/>
            <person name="Horton D.L."/>
            <person name="Alikhan N.F."/>
            <person name="Baker D."/>
            <person name="Gharbi K."/>
            <person name="Hall N."/>
            <person name="Watson M."/>
            <person name="Adriaenssens E.M."/>
            <person name="Foster-Nyarko E."/>
            <person name="Jarju S."/>
            <person name="Secka A."/>
            <person name="Antonio M."/>
            <person name="Oren A."/>
            <person name="Chaudhuri R.R."/>
            <person name="La Ragione R."/>
            <person name="Hildebrand F."/>
            <person name="Pallen M.J."/>
        </authorList>
    </citation>
    <scope>NUCLEOTIDE SEQUENCE</scope>
    <source>
        <strain evidence="8">CHK195-6426</strain>
    </source>
</reference>
<keyword evidence="5" id="KW-0456">Lyase</keyword>
<keyword evidence="6" id="KW-0961">Cell wall biogenesis/degradation</keyword>
<protein>
    <submittedName>
        <fullName evidence="8">Endolytic transglycosylase MltG</fullName>
    </submittedName>
</protein>
<organism evidence="8 9">
    <name type="scientific">Candidatus Acetatifactor stercoripullorum</name>
    <dbReference type="NCBI Taxonomy" id="2838414"/>
    <lineage>
        <taxon>Bacteria</taxon>
        <taxon>Bacillati</taxon>
        <taxon>Bacillota</taxon>
        <taxon>Clostridia</taxon>
        <taxon>Lachnospirales</taxon>
        <taxon>Lachnospiraceae</taxon>
        <taxon>Acetatifactor</taxon>
    </lineage>
</organism>
<evidence type="ECO:0000256" key="2">
    <source>
        <dbReference type="ARBA" id="ARBA00022692"/>
    </source>
</evidence>
<dbReference type="PANTHER" id="PTHR30518:SF2">
    <property type="entry name" value="ENDOLYTIC MUREIN TRANSGLYCOSYLASE"/>
    <property type="match status" value="1"/>
</dbReference>
<evidence type="ECO:0000256" key="1">
    <source>
        <dbReference type="ARBA" id="ARBA00022475"/>
    </source>
</evidence>
<gene>
    <name evidence="8" type="ORF">H9742_00360</name>
</gene>
<dbReference type="RefSeq" id="WP_318702733.1">
    <property type="nucleotide sequence ID" value="NZ_CALWMU010000015.1"/>
</dbReference>
<dbReference type="EMBL" id="DXGH01000002">
    <property type="protein sequence ID" value="HIW79974.1"/>
    <property type="molecule type" value="Genomic_DNA"/>
</dbReference>
<feature type="transmembrane region" description="Helical" evidence="7">
    <location>
        <begin position="6"/>
        <end position="28"/>
    </location>
</feature>
<evidence type="ECO:0000313" key="9">
    <source>
        <dbReference type="Proteomes" id="UP000824265"/>
    </source>
</evidence>
<dbReference type="GO" id="GO:0016829">
    <property type="term" value="F:lyase activity"/>
    <property type="evidence" value="ECO:0007669"/>
    <property type="project" value="UniProtKB-KW"/>
</dbReference>
<dbReference type="GO" id="GO:0071555">
    <property type="term" value="P:cell wall organization"/>
    <property type="evidence" value="ECO:0007669"/>
    <property type="project" value="UniProtKB-KW"/>
</dbReference>
<dbReference type="InterPro" id="IPR003770">
    <property type="entry name" value="MLTG-like"/>
</dbReference>
<dbReference type="PANTHER" id="PTHR30518">
    <property type="entry name" value="ENDOLYTIC MUREIN TRANSGLYCOSYLASE"/>
    <property type="match status" value="1"/>
</dbReference>
<dbReference type="Pfam" id="PF02618">
    <property type="entry name" value="YceG"/>
    <property type="match status" value="1"/>
</dbReference>
<evidence type="ECO:0000256" key="5">
    <source>
        <dbReference type="ARBA" id="ARBA00023239"/>
    </source>
</evidence>
<keyword evidence="3 7" id="KW-1133">Transmembrane helix</keyword>
<evidence type="ECO:0000256" key="6">
    <source>
        <dbReference type="ARBA" id="ARBA00023316"/>
    </source>
</evidence>
<evidence type="ECO:0000256" key="4">
    <source>
        <dbReference type="ARBA" id="ARBA00023136"/>
    </source>
</evidence>
<keyword evidence="2 7" id="KW-0812">Transmembrane</keyword>
<proteinExistence type="predicted"/>
<sequence>MNSGNLVGAVMGAVLKAAAAVVVIFLIYRGASVCYDYGYRIFTEPAVSSGEGRSVTVTITEDMSPADIGELFQTKGLVEDATLFTLQYYFSEFRRDVKPGEYELSTSMTAEEMMEVMASDQEEGDAS</sequence>
<reference evidence="8" key="2">
    <citation type="submission" date="2021-04" db="EMBL/GenBank/DDBJ databases">
        <authorList>
            <person name="Gilroy R."/>
        </authorList>
    </citation>
    <scope>NUCLEOTIDE SEQUENCE</scope>
    <source>
        <strain evidence="8">CHK195-6426</strain>
    </source>
</reference>
<comment type="caution">
    <text evidence="8">The sequence shown here is derived from an EMBL/GenBank/DDBJ whole genome shotgun (WGS) entry which is preliminary data.</text>
</comment>
<dbReference type="Gene3D" id="3.30.1490.480">
    <property type="entry name" value="Endolytic murein transglycosylase"/>
    <property type="match status" value="1"/>
</dbReference>
<accession>A0A9D1R2Z4</accession>
<name>A0A9D1R2Z4_9FIRM</name>
<keyword evidence="1" id="KW-1003">Cell membrane</keyword>
<dbReference type="AlphaFoldDB" id="A0A9D1R2Z4"/>
<evidence type="ECO:0000256" key="3">
    <source>
        <dbReference type="ARBA" id="ARBA00022989"/>
    </source>
</evidence>
<keyword evidence="4 7" id="KW-0472">Membrane</keyword>
<evidence type="ECO:0000256" key="7">
    <source>
        <dbReference type="SAM" id="Phobius"/>
    </source>
</evidence>
<evidence type="ECO:0000313" key="8">
    <source>
        <dbReference type="EMBL" id="HIW79974.1"/>
    </source>
</evidence>
<dbReference type="Proteomes" id="UP000824265">
    <property type="component" value="Unassembled WGS sequence"/>
</dbReference>